<dbReference type="Proteomes" id="UP000231333">
    <property type="component" value="Unassembled WGS sequence"/>
</dbReference>
<accession>A0A2H0QSK6</accession>
<dbReference type="EMBL" id="PCXL01000026">
    <property type="protein sequence ID" value="PIR37261.1"/>
    <property type="molecule type" value="Genomic_DNA"/>
</dbReference>
<organism evidence="1 2">
    <name type="scientific">Candidatus Zambryskibacteria bacterium CG10_big_fil_rev_8_21_14_0_10_42_12</name>
    <dbReference type="NCBI Taxonomy" id="1975115"/>
    <lineage>
        <taxon>Bacteria</taxon>
        <taxon>Candidatus Zambryskiibacteriota</taxon>
    </lineage>
</organism>
<comment type="caution">
    <text evidence="1">The sequence shown here is derived from an EMBL/GenBank/DDBJ whole genome shotgun (WGS) entry which is preliminary data.</text>
</comment>
<reference evidence="1 2" key="1">
    <citation type="submission" date="2017-09" db="EMBL/GenBank/DDBJ databases">
        <title>Depth-based differentiation of microbial function through sediment-hosted aquifers and enrichment of novel symbionts in the deep terrestrial subsurface.</title>
        <authorList>
            <person name="Probst A.J."/>
            <person name="Ladd B."/>
            <person name="Jarett J.K."/>
            <person name="Geller-Mcgrath D.E."/>
            <person name="Sieber C.M."/>
            <person name="Emerson J.B."/>
            <person name="Anantharaman K."/>
            <person name="Thomas B.C."/>
            <person name="Malmstrom R."/>
            <person name="Stieglmeier M."/>
            <person name="Klingl A."/>
            <person name="Woyke T."/>
            <person name="Ryan C.M."/>
            <person name="Banfield J.F."/>
        </authorList>
    </citation>
    <scope>NUCLEOTIDE SEQUENCE [LARGE SCALE GENOMIC DNA]</scope>
    <source>
        <strain evidence="1">CG10_big_fil_rev_8_21_14_0_10_42_12</strain>
    </source>
</reference>
<name>A0A2H0QSK6_9BACT</name>
<protein>
    <submittedName>
        <fullName evidence="1">Uncharacterized protein</fullName>
    </submittedName>
</protein>
<proteinExistence type="predicted"/>
<gene>
    <name evidence="1" type="ORF">COV34_03505</name>
</gene>
<sequence>MNNLSSFFGKIFKKISEDEKIRNEILCILKEKTKNNFDEDSIQIKEGVVYVKAHPMIKQEILIHKKDILEKIQVTAGNHITDLR</sequence>
<evidence type="ECO:0000313" key="2">
    <source>
        <dbReference type="Proteomes" id="UP000231333"/>
    </source>
</evidence>
<dbReference type="AlphaFoldDB" id="A0A2H0QSK6"/>
<evidence type="ECO:0000313" key="1">
    <source>
        <dbReference type="EMBL" id="PIR37261.1"/>
    </source>
</evidence>